<evidence type="ECO:0000256" key="2">
    <source>
        <dbReference type="PROSITE-ProRule" id="PRU01282"/>
    </source>
</evidence>
<sequence length="121" mass="14193">MSQTIKIYGIPNCDTVRKAVKWLEANDINHEFIDYRKNPLPRKEIESWDKAIGWETFLNKRSTAWKPLEQPVKDNIDRDSALELMLDKVTLIKRPVLVLKDGNKLDVHLGFKPEQYQAIFN</sequence>
<comment type="similarity">
    <text evidence="1 2">Belongs to the ArsC family.</text>
</comment>
<evidence type="ECO:0000313" key="4">
    <source>
        <dbReference type="Proteomes" id="UP000232693"/>
    </source>
</evidence>
<proteinExistence type="inferred from homology"/>
<dbReference type="PANTHER" id="PTHR30041">
    <property type="entry name" value="ARSENATE REDUCTASE"/>
    <property type="match status" value="1"/>
</dbReference>
<protein>
    <submittedName>
        <fullName evidence="3">Arsenate reductase</fullName>
    </submittedName>
</protein>
<evidence type="ECO:0000256" key="1">
    <source>
        <dbReference type="ARBA" id="ARBA00007198"/>
    </source>
</evidence>
<dbReference type="OrthoDB" id="9803749at2"/>
<dbReference type="InterPro" id="IPR036249">
    <property type="entry name" value="Thioredoxin-like_sf"/>
</dbReference>
<dbReference type="Gene3D" id="3.40.30.10">
    <property type="entry name" value="Glutaredoxin"/>
    <property type="match status" value="1"/>
</dbReference>
<dbReference type="PROSITE" id="PS51353">
    <property type="entry name" value="ARSC"/>
    <property type="match status" value="1"/>
</dbReference>
<dbReference type="InterPro" id="IPR006504">
    <property type="entry name" value="Tscrpt_reg_Spx/MgsR"/>
</dbReference>
<dbReference type="RefSeq" id="WP_106647188.1">
    <property type="nucleotide sequence ID" value="NZ_BMGO01000001.1"/>
</dbReference>
<accession>A0A2K9A9G8</accession>
<dbReference type="AlphaFoldDB" id="A0A2K9A9G8"/>
<dbReference type="Proteomes" id="UP000232693">
    <property type="component" value="Chromosome"/>
</dbReference>
<evidence type="ECO:0000313" key="3">
    <source>
        <dbReference type="EMBL" id="AUD79370.1"/>
    </source>
</evidence>
<dbReference type="SUPFAM" id="SSF52833">
    <property type="entry name" value="Thioredoxin-like"/>
    <property type="match status" value="1"/>
</dbReference>
<dbReference type="KEGG" id="kpd:CW740_08970"/>
<dbReference type="PANTHER" id="PTHR30041:SF8">
    <property type="entry name" value="PROTEIN YFFB"/>
    <property type="match status" value="1"/>
</dbReference>
<dbReference type="InterPro" id="IPR006660">
    <property type="entry name" value="Arsenate_reductase-like"/>
</dbReference>
<gene>
    <name evidence="3" type="ORF">CW740_08970</name>
</gene>
<organism evidence="3 4">
    <name type="scientific">Kangiella profundi</name>
    <dbReference type="NCBI Taxonomy" id="1561924"/>
    <lineage>
        <taxon>Bacteria</taxon>
        <taxon>Pseudomonadati</taxon>
        <taxon>Pseudomonadota</taxon>
        <taxon>Gammaproteobacteria</taxon>
        <taxon>Kangiellales</taxon>
        <taxon>Kangiellaceae</taxon>
        <taxon>Kangiella</taxon>
    </lineage>
</organism>
<dbReference type="EMBL" id="CP025120">
    <property type="protein sequence ID" value="AUD79370.1"/>
    <property type="molecule type" value="Genomic_DNA"/>
</dbReference>
<dbReference type="Pfam" id="PF03960">
    <property type="entry name" value="ArsC"/>
    <property type="match status" value="1"/>
</dbReference>
<name>A0A2K9A9G8_9GAMM</name>
<keyword evidence="4" id="KW-1185">Reference proteome</keyword>
<dbReference type="NCBIfam" id="TIGR01617">
    <property type="entry name" value="arsC_related"/>
    <property type="match status" value="1"/>
</dbReference>
<reference evidence="3 4" key="1">
    <citation type="submission" date="2017-12" db="EMBL/GenBank/DDBJ databases">
        <title>Kangiella profundi FT102 completed genome.</title>
        <authorList>
            <person name="Xu J."/>
            <person name="Wang J."/>
            <person name="Lu Y."/>
        </authorList>
    </citation>
    <scope>NUCLEOTIDE SEQUENCE [LARGE SCALE GENOMIC DNA]</scope>
    <source>
        <strain evidence="3 4">FT102</strain>
    </source>
</reference>